<organism evidence="1">
    <name type="scientific">Arion vulgaris</name>
    <dbReference type="NCBI Taxonomy" id="1028688"/>
    <lineage>
        <taxon>Eukaryota</taxon>
        <taxon>Metazoa</taxon>
        <taxon>Spiralia</taxon>
        <taxon>Lophotrochozoa</taxon>
        <taxon>Mollusca</taxon>
        <taxon>Gastropoda</taxon>
        <taxon>Heterobranchia</taxon>
        <taxon>Euthyneura</taxon>
        <taxon>Panpulmonata</taxon>
        <taxon>Eupulmonata</taxon>
        <taxon>Stylommatophora</taxon>
        <taxon>Helicina</taxon>
        <taxon>Arionoidea</taxon>
        <taxon>Arionidae</taxon>
        <taxon>Arion</taxon>
    </lineage>
</organism>
<protein>
    <submittedName>
        <fullName evidence="1">Uncharacterized protein</fullName>
    </submittedName>
</protein>
<reference evidence="1" key="1">
    <citation type="submission" date="2014-12" db="EMBL/GenBank/DDBJ databases">
        <title>Insight into the proteome of Arion vulgaris.</title>
        <authorList>
            <person name="Aradska J."/>
            <person name="Bulat T."/>
            <person name="Smidak R."/>
            <person name="Sarate P."/>
            <person name="Gangsoo J."/>
            <person name="Sialana F."/>
            <person name="Bilban M."/>
            <person name="Lubec G."/>
        </authorList>
    </citation>
    <scope>NUCLEOTIDE SEQUENCE</scope>
    <source>
        <tissue evidence="1">Skin</tissue>
    </source>
</reference>
<gene>
    <name evidence="1" type="primary">ORF205178</name>
</gene>
<proteinExistence type="predicted"/>
<evidence type="ECO:0000313" key="1">
    <source>
        <dbReference type="EMBL" id="CEK95060.1"/>
    </source>
</evidence>
<sequence length="71" mass="8258">SKWWKRRRPYMHSRQTHWCSPSPLTYVEDIHTDGSCSSLVKHTPRCDPQASSSTCETGNFNRWIDSTSSSR</sequence>
<accession>A0A0B7BSE3</accession>
<dbReference type="EMBL" id="HACG01048195">
    <property type="protein sequence ID" value="CEK95060.1"/>
    <property type="molecule type" value="Transcribed_RNA"/>
</dbReference>
<feature type="non-terminal residue" evidence="1">
    <location>
        <position position="1"/>
    </location>
</feature>
<name>A0A0B7BSE3_9EUPU</name>
<dbReference type="AlphaFoldDB" id="A0A0B7BSE3"/>